<keyword evidence="3 4" id="KW-0408">Iron</keyword>
<dbReference type="SMR" id="A0A9R0J4S4"/>
<comment type="similarity">
    <text evidence="1 5">Belongs to the cytochrome P450 family.</text>
</comment>
<dbReference type="GO" id="GO:0020037">
    <property type="term" value="F:heme binding"/>
    <property type="evidence" value="ECO:0007669"/>
    <property type="project" value="InterPro"/>
</dbReference>
<dbReference type="PRINTS" id="PR00463">
    <property type="entry name" value="EP450I"/>
</dbReference>
<evidence type="ECO:0000313" key="7">
    <source>
        <dbReference type="Proteomes" id="UP000813463"/>
    </source>
</evidence>
<evidence type="ECO:0000256" key="5">
    <source>
        <dbReference type="RuleBase" id="RU000461"/>
    </source>
</evidence>
<proteinExistence type="inferred from homology"/>
<dbReference type="InterPro" id="IPR017972">
    <property type="entry name" value="Cyt_P450_CS"/>
</dbReference>
<organism evidence="7 8">
    <name type="scientific">Spinacia oleracea</name>
    <name type="common">Spinach</name>
    <dbReference type="NCBI Taxonomy" id="3562"/>
    <lineage>
        <taxon>Eukaryota</taxon>
        <taxon>Viridiplantae</taxon>
        <taxon>Streptophyta</taxon>
        <taxon>Embryophyta</taxon>
        <taxon>Tracheophyta</taxon>
        <taxon>Spermatophyta</taxon>
        <taxon>Magnoliopsida</taxon>
        <taxon>eudicotyledons</taxon>
        <taxon>Gunneridae</taxon>
        <taxon>Pentapetalae</taxon>
        <taxon>Caryophyllales</taxon>
        <taxon>Chenopodiaceae</taxon>
        <taxon>Chenopodioideae</taxon>
        <taxon>Anserineae</taxon>
        <taxon>Spinacia</taxon>
    </lineage>
</organism>
<sequence>MSSVVPMLEKELSELFYMYFLSFSIPSLLLFFFLYKWISNKSSKLKNLPPSPPKLPILGHLHNLGMLPHRTFKSWSEQYGGLMLIYLGSKPALVVSSAKVAKEIMKTHDALISNRGRFSINDKLFYNRRDVAACSYGEYWRQMKSIFMLQLLSNRRVRSYRGIREQETSLLMEKIKQNNNNSSAVNLSDMFMVLTNDVVCRVAFGRKYSENYQGGGIDIKVVLKEFVELVGTFNVGDFIPWLAWLNRFNGLNAKLERVAKNIDLLLEEILTDHSDRLNQTGNDSDGENENEAKDFVDVLLQVQKENSAGFPLERDSIKALIVDAFSAGTDTTYTVLEWAMTELIRNPRIMEQVQKEVRGIGGNRDKITEDELPKMKYLKAVISETLRMYPPNPLLVPRETTQDLKINGYDICSETLVFINAWALQRDPATWPEPEEFRPERFMDSSIDLKRQDFELVPFGGGRRICPGISFSAAINELVLANLVYNFDWALPVGVTPETLDMSECPGLTIHRSAPLLALPTPHTF</sequence>
<dbReference type="Proteomes" id="UP000813463">
    <property type="component" value="Chromosome 5"/>
</dbReference>
<feature type="binding site" description="axial binding residue" evidence="4">
    <location>
        <position position="466"/>
    </location>
    <ligand>
        <name>heme</name>
        <dbReference type="ChEBI" id="CHEBI:30413"/>
    </ligand>
    <ligandPart>
        <name>Fe</name>
        <dbReference type="ChEBI" id="CHEBI:18248"/>
    </ligandPart>
</feature>
<keyword evidence="5" id="KW-0560">Oxidoreductase</keyword>
<evidence type="ECO:0000256" key="2">
    <source>
        <dbReference type="ARBA" id="ARBA00022723"/>
    </source>
</evidence>
<keyword evidence="4 5" id="KW-0349">Heme</keyword>
<keyword evidence="6" id="KW-1133">Transmembrane helix</keyword>
<dbReference type="InterPro" id="IPR036396">
    <property type="entry name" value="Cyt_P450_sf"/>
</dbReference>
<keyword evidence="2 4" id="KW-0479">Metal-binding</keyword>
<keyword evidence="6" id="KW-0472">Membrane</keyword>
<dbReference type="InterPro" id="IPR002401">
    <property type="entry name" value="Cyt_P450_E_grp-I"/>
</dbReference>
<dbReference type="AlphaFoldDB" id="A0A9R0J4S4"/>
<reference evidence="8" key="2">
    <citation type="submission" date="2025-08" db="UniProtKB">
        <authorList>
            <consortium name="RefSeq"/>
        </authorList>
    </citation>
    <scope>IDENTIFICATION</scope>
    <source>
        <tissue evidence="8">Leaf</tissue>
    </source>
</reference>
<evidence type="ECO:0000256" key="3">
    <source>
        <dbReference type="ARBA" id="ARBA00023004"/>
    </source>
</evidence>
<evidence type="ECO:0000313" key="8">
    <source>
        <dbReference type="RefSeq" id="XP_021861217.2"/>
    </source>
</evidence>
<keyword evidence="5" id="KW-0503">Monooxygenase</keyword>
<dbReference type="PROSITE" id="PS00086">
    <property type="entry name" value="CYTOCHROME_P450"/>
    <property type="match status" value="1"/>
</dbReference>
<dbReference type="InterPro" id="IPR001128">
    <property type="entry name" value="Cyt_P450"/>
</dbReference>
<dbReference type="PANTHER" id="PTHR47955">
    <property type="entry name" value="CYTOCHROME P450 FAMILY 71 PROTEIN"/>
    <property type="match status" value="1"/>
</dbReference>
<feature type="transmembrane region" description="Helical" evidence="6">
    <location>
        <begin position="16"/>
        <end position="38"/>
    </location>
</feature>
<reference evidence="7" key="1">
    <citation type="journal article" date="2021" name="Nat. Commun.">
        <title>Genomic analyses provide insights into spinach domestication and the genetic basis of agronomic traits.</title>
        <authorList>
            <person name="Cai X."/>
            <person name="Sun X."/>
            <person name="Xu C."/>
            <person name="Sun H."/>
            <person name="Wang X."/>
            <person name="Ge C."/>
            <person name="Zhang Z."/>
            <person name="Wang Q."/>
            <person name="Fei Z."/>
            <person name="Jiao C."/>
            <person name="Wang Q."/>
        </authorList>
    </citation>
    <scope>NUCLEOTIDE SEQUENCE [LARGE SCALE GENOMIC DNA]</scope>
    <source>
        <strain evidence="7">cv. Varoflay</strain>
    </source>
</reference>
<dbReference type="RefSeq" id="XP_021861217.2">
    <property type="nucleotide sequence ID" value="XM_022005525.2"/>
</dbReference>
<keyword evidence="6" id="KW-0812">Transmembrane</keyword>
<dbReference type="GO" id="GO:0005506">
    <property type="term" value="F:iron ion binding"/>
    <property type="evidence" value="ECO:0007669"/>
    <property type="project" value="InterPro"/>
</dbReference>
<dbReference type="CDD" id="cd11072">
    <property type="entry name" value="CYP71-like"/>
    <property type="match status" value="1"/>
</dbReference>
<keyword evidence="7" id="KW-1185">Reference proteome</keyword>
<dbReference type="PRINTS" id="PR00385">
    <property type="entry name" value="P450"/>
</dbReference>
<evidence type="ECO:0000256" key="4">
    <source>
        <dbReference type="PIRSR" id="PIRSR602401-1"/>
    </source>
</evidence>
<dbReference type="Pfam" id="PF00067">
    <property type="entry name" value="p450"/>
    <property type="match status" value="1"/>
</dbReference>
<dbReference type="GO" id="GO:0016705">
    <property type="term" value="F:oxidoreductase activity, acting on paired donors, with incorporation or reduction of molecular oxygen"/>
    <property type="evidence" value="ECO:0007669"/>
    <property type="project" value="InterPro"/>
</dbReference>
<accession>A0A9R0J4S4</accession>
<dbReference type="GO" id="GO:0004497">
    <property type="term" value="F:monooxygenase activity"/>
    <property type="evidence" value="ECO:0007669"/>
    <property type="project" value="UniProtKB-KW"/>
</dbReference>
<dbReference type="PANTHER" id="PTHR47955:SF15">
    <property type="entry name" value="CYTOCHROME P450 71A2-LIKE"/>
    <property type="match status" value="1"/>
</dbReference>
<dbReference type="Gene3D" id="1.10.630.10">
    <property type="entry name" value="Cytochrome P450"/>
    <property type="match status" value="1"/>
</dbReference>
<comment type="cofactor">
    <cofactor evidence="4">
        <name>heme</name>
        <dbReference type="ChEBI" id="CHEBI:30413"/>
    </cofactor>
</comment>
<evidence type="ECO:0000256" key="1">
    <source>
        <dbReference type="ARBA" id="ARBA00010617"/>
    </source>
</evidence>
<dbReference type="GeneID" id="110800222"/>
<dbReference type="KEGG" id="soe:110800222"/>
<evidence type="ECO:0000256" key="6">
    <source>
        <dbReference type="SAM" id="Phobius"/>
    </source>
</evidence>
<dbReference type="SUPFAM" id="SSF48264">
    <property type="entry name" value="Cytochrome P450"/>
    <property type="match status" value="1"/>
</dbReference>
<protein>
    <submittedName>
        <fullName evidence="8">Cytochrome P450 736A117</fullName>
    </submittedName>
</protein>
<name>A0A9R0J4S4_SPIOL</name>
<gene>
    <name evidence="8" type="primary">LOC110800222</name>
</gene>